<dbReference type="Proteomes" id="UP000887569">
    <property type="component" value="Unplaced"/>
</dbReference>
<reference evidence="4 5" key="1">
    <citation type="submission" date="2022-11" db="UniProtKB">
        <authorList>
            <consortium name="WormBaseParasite"/>
        </authorList>
    </citation>
    <scope>IDENTIFICATION</scope>
</reference>
<organism evidence="3 5">
    <name type="scientific">Parascaris univalens</name>
    <name type="common">Nematode worm</name>
    <dbReference type="NCBI Taxonomy" id="6257"/>
    <lineage>
        <taxon>Eukaryota</taxon>
        <taxon>Metazoa</taxon>
        <taxon>Ecdysozoa</taxon>
        <taxon>Nematoda</taxon>
        <taxon>Chromadorea</taxon>
        <taxon>Rhabditida</taxon>
        <taxon>Spirurina</taxon>
        <taxon>Ascaridomorpha</taxon>
        <taxon>Ascaridoidea</taxon>
        <taxon>Ascarididae</taxon>
        <taxon>Parascaris</taxon>
    </lineage>
</organism>
<protein>
    <submittedName>
        <fullName evidence="4 5">Uncharacterized protein</fullName>
    </submittedName>
</protein>
<accession>A0A915A010</accession>
<evidence type="ECO:0000256" key="1">
    <source>
        <dbReference type="SAM" id="MobiDB-lite"/>
    </source>
</evidence>
<keyword evidence="2" id="KW-0472">Membrane</keyword>
<name>A0A915A010_PARUN</name>
<feature type="transmembrane region" description="Helical" evidence="2">
    <location>
        <begin position="18"/>
        <end position="37"/>
    </location>
</feature>
<evidence type="ECO:0000313" key="5">
    <source>
        <dbReference type="WBParaSite" id="PgE074_g001_t07"/>
    </source>
</evidence>
<evidence type="ECO:0000313" key="3">
    <source>
        <dbReference type="Proteomes" id="UP000887569"/>
    </source>
</evidence>
<feature type="region of interest" description="Disordered" evidence="1">
    <location>
        <begin position="261"/>
        <end position="296"/>
    </location>
</feature>
<dbReference type="WBParaSite" id="PgE074_g001_t07">
    <property type="protein sequence ID" value="PgE074_g001_t07"/>
    <property type="gene ID" value="PgE074_g001"/>
</dbReference>
<proteinExistence type="predicted"/>
<keyword evidence="2" id="KW-1133">Transmembrane helix</keyword>
<evidence type="ECO:0000256" key="2">
    <source>
        <dbReference type="SAM" id="Phobius"/>
    </source>
</evidence>
<dbReference type="WBParaSite" id="PgE074_g001_t01">
    <property type="protein sequence ID" value="PgE074_g001_t01"/>
    <property type="gene ID" value="PgE074_g001"/>
</dbReference>
<dbReference type="AlphaFoldDB" id="A0A915A010"/>
<keyword evidence="3" id="KW-1185">Reference proteome</keyword>
<sequence>MGQCVMVLADVPGYMPQLLAFILALIVFVGISIAYAIREFHRTKTFYGREDVDDIPEEEKMARMGDLMGNNTEEMHIVQSAEALGERESGSAATPTAAGVKVMMRKRKHPNKATSGELAESPAVTPGRLNIHFTLDVDKTARGFEFIDLLEGSLKETDEFRDIKHKLGEDAEDRLCEYLVCKLRNILEESTTDKWIVHAVIQDRIWKVNGQENLLECGDIKAEQMLRLSASGPTTPIIMMAYKIEVEVHKSRRSALTQSLRYSQKARNRRRAAESVTQIDARTPGKPLLSPTNEPIPLVDVTPPNVLQGVVIPMESQKAVPPIPQVVATTKTAISNTSKKIGPGTPRGSTPSTAIRTAMTQAFSTTRPVTEQPRTPRHSRSLYDLTNFSVTPHGRRITSSTTDQLTNAAVPTTSTPKTVLLGTLSMTQRSSDFPPTCDTQRSEMFR</sequence>
<evidence type="ECO:0000313" key="4">
    <source>
        <dbReference type="WBParaSite" id="PgE074_g001_t01"/>
    </source>
</evidence>
<keyword evidence="2" id="KW-0812">Transmembrane</keyword>